<evidence type="ECO:0008006" key="4">
    <source>
        <dbReference type="Google" id="ProtNLM"/>
    </source>
</evidence>
<feature type="signal peptide" evidence="1">
    <location>
        <begin position="1"/>
        <end position="22"/>
    </location>
</feature>
<sequence>MKKVIIPLLAAAAFLNSGQLFAQQKKNFISVAAGYSDASNIYDYGTGLTKTTTRSLNIGPAYGYYFRERWAVGIQGSYNNYDSDNAVPMKSSVWNVGPFVRYEQPIWDNRLSVYTDGFVYAGFGKTDSYSEAGGARYYRERTTTSFDLSITPGLLFHLTPSFSLIANMGPVFRAGVQTEKVSEVKANSSNVGLFKGFGLNNVMFGLNFHF</sequence>
<name>A0A1T4TRH8_9BACT</name>
<dbReference type="STRING" id="634771.SAMN04488128_10690"/>
<dbReference type="AlphaFoldDB" id="A0A1T4TRH8"/>
<gene>
    <name evidence="2" type="ORF">SAMN04488128_10690</name>
</gene>
<organism evidence="2 3">
    <name type="scientific">Chitinophaga eiseniae</name>
    <dbReference type="NCBI Taxonomy" id="634771"/>
    <lineage>
        <taxon>Bacteria</taxon>
        <taxon>Pseudomonadati</taxon>
        <taxon>Bacteroidota</taxon>
        <taxon>Chitinophagia</taxon>
        <taxon>Chitinophagales</taxon>
        <taxon>Chitinophagaceae</taxon>
        <taxon>Chitinophaga</taxon>
    </lineage>
</organism>
<keyword evidence="3" id="KW-1185">Reference proteome</keyword>
<evidence type="ECO:0000313" key="2">
    <source>
        <dbReference type="EMBL" id="SKA43056.1"/>
    </source>
</evidence>
<dbReference type="Proteomes" id="UP000190367">
    <property type="component" value="Unassembled WGS sequence"/>
</dbReference>
<dbReference type="RefSeq" id="WP_078672461.1">
    <property type="nucleotide sequence ID" value="NZ_FUWZ01000006.1"/>
</dbReference>
<evidence type="ECO:0000256" key="1">
    <source>
        <dbReference type="SAM" id="SignalP"/>
    </source>
</evidence>
<accession>A0A1T4TRH8</accession>
<dbReference type="InterPro" id="IPR011250">
    <property type="entry name" value="OMP/PagP_B-barrel"/>
</dbReference>
<feature type="chain" id="PRO_5012188323" description="Outer membrane protein beta-barrel domain-containing protein" evidence="1">
    <location>
        <begin position="23"/>
        <end position="210"/>
    </location>
</feature>
<dbReference type="OrthoDB" id="952167at2"/>
<proteinExistence type="predicted"/>
<reference evidence="3" key="1">
    <citation type="submission" date="2017-02" db="EMBL/GenBank/DDBJ databases">
        <authorList>
            <person name="Varghese N."/>
            <person name="Submissions S."/>
        </authorList>
    </citation>
    <scope>NUCLEOTIDE SEQUENCE [LARGE SCALE GENOMIC DNA]</scope>
    <source>
        <strain evidence="3">DSM 22224</strain>
    </source>
</reference>
<keyword evidence="1" id="KW-0732">Signal</keyword>
<dbReference type="SUPFAM" id="SSF56925">
    <property type="entry name" value="OMPA-like"/>
    <property type="match status" value="1"/>
</dbReference>
<dbReference type="EMBL" id="FUWZ01000006">
    <property type="protein sequence ID" value="SKA43056.1"/>
    <property type="molecule type" value="Genomic_DNA"/>
</dbReference>
<evidence type="ECO:0000313" key="3">
    <source>
        <dbReference type="Proteomes" id="UP000190367"/>
    </source>
</evidence>
<protein>
    <recommendedName>
        <fullName evidence="4">Outer membrane protein beta-barrel domain-containing protein</fullName>
    </recommendedName>
</protein>